<dbReference type="GO" id="GO:0016705">
    <property type="term" value="F:oxidoreductase activity, acting on paired donors, with incorporation or reduction of molecular oxygen"/>
    <property type="evidence" value="ECO:0007669"/>
    <property type="project" value="InterPro"/>
</dbReference>
<dbReference type="Gene3D" id="1.10.630.10">
    <property type="entry name" value="Cytochrome P450"/>
    <property type="match status" value="1"/>
</dbReference>
<evidence type="ECO:0000256" key="7">
    <source>
        <dbReference type="ARBA" id="ARBA00023002"/>
    </source>
</evidence>
<dbReference type="InterPro" id="IPR050651">
    <property type="entry name" value="Plant_Cytochrome_P450_Monoox"/>
</dbReference>
<dbReference type="GO" id="GO:0005506">
    <property type="term" value="F:iron ion binding"/>
    <property type="evidence" value="ECO:0007669"/>
    <property type="project" value="InterPro"/>
</dbReference>
<dbReference type="PROSITE" id="PS00086">
    <property type="entry name" value="CYTOCHROME_P450"/>
    <property type="match status" value="1"/>
</dbReference>
<sequence>MEIFSIGYHLQALASSFAAFLVFYKVWKTINGKKQNSSKGKKLPQPSGAWPLIGHLHLLATKGQVPLCRTLGALADQNGPIFLLKLGTKRAIVVSRWETVKECLCTNDQVFLTRPASATSKYMSYNEALFVFGPYGAYWRYVRKIASLQLLSNHRVELLKNVRSSEVDASIKELYKLLSSKHSAMVDMSWWTQILTLNITARVIAGKRYRCTCGTGGDEKVAADADEAQRFLKAMHGFMYLSGMFLPSDVIPGIEWMDLTGHIRSMKRNAEELDCFMTSWLEEHILEMKQGMVEEDQRDFMHTMISKMADDHDDNASIHGHATDLIIKGTALALLLAGADTSHLSLIWALSLILNHVQVLKNAQEELDIHVGRERWVEESDMKNLVYLQAIIKETLRLCPPAPLSVPHECMEDCYVAGHLVPKGTLLLVNVWKLHRDSRVWTDPNDFRPERFLTSHAHVDVRGQNFEYIPFSAGRRSCPGISLAMQVIPLTLGRLLQGFDITTPVNEPAVDMTAGVGITLPKVTPVHVILRPRLAQAIKQLLDQEEVDVVRPLDKERGITLEDFKLIKMQMANYIWRLATQVKVRQRFELSRCYGSYIYETSVHQVYWGEMLNSDEKYRYEIKDILEMEMKILEALDYYLVVYHPYRSLSQLLQDAGLNDISITQLTWGLINDTYKMDLLLVHPPHLIAVASIYIASVLRDKDTTAWFEELRVDMNVVKNISMEILDFYENHRMIPDERVTAALNKLSLR</sequence>
<dbReference type="InterPro" id="IPR013763">
    <property type="entry name" value="Cyclin-like_dom"/>
</dbReference>
<evidence type="ECO:0000313" key="14">
    <source>
        <dbReference type="Proteomes" id="UP000796880"/>
    </source>
</evidence>
<keyword evidence="14" id="KW-1185">Reference proteome</keyword>
<evidence type="ECO:0000256" key="3">
    <source>
        <dbReference type="ARBA" id="ARBA00022617"/>
    </source>
</evidence>
<evidence type="ECO:0000313" key="13">
    <source>
        <dbReference type="EMBL" id="KAF3431674.1"/>
    </source>
</evidence>
<dbReference type="InterPro" id="IPR036915">
    <property type="entry name" value="Cyclin-like_sf"/>
</dbReference>
<evidence type="ECO:0000256" key="6">
    <source>
        <dbReference type="ARBA" id="ARBA00022989"/>
    </source>
</evidence>
<evidence type="ECO:0000256" key="8">
    <source>
        <dbReference type="ARBA" id="ARBA00023004"/>
    </source>
</evidence>
<feature type="domain" description="Cyclin-like" evidence="12">
    <location>
        <begin position="647"/>
        <end position="727"/>
    </location>
</feature>
<dbReference type="EMBL" id="VOIH02000012">
    <property type="protein sequence ID" value="KAF3431674.1"/>
    <property type="molecule type" value="Genomic_DNA"/>
</dbReference>
<comment type="subcellular location">
    <subcellularLocation>
        <location evidence="1">Membrane</location>
        <topology evidence="1">Single-pass membrane protein</topology>
    </subcellularLocation>
</comment>
<dbReference type="Gene3D" id="1.10.472.10">
    <property type="entry name" value="Cyclin-like"/>
    <property type="match status" value="1"/>
</dbReference>
<proteinExistence type="inferred from homology"/>
<keyword evidence="8 11" id="KW-0408">Iron</keyword>
<reference evidence="13" key="1">
    <citation type="submission" date="2020-03" db="EMBL/GenBank/DDBJ databases">
        <title>A high-quality chromosome-level genome assembly of a woody plant with both climbing and erect habits, Rhamnella rubrinervis.</title>
        <authorList>
            <person name="Lu Z."/>
            <person name="Yang Y."/>
            <person name="Zhu X."/>
            <person name="Sun Y."/>
        </authorList>
    </citation>
    <scope>NUCLEOTIDE SEQUENCE</scope>
    <source>
        <strain evidence="13">BYM</strain>
        <tissue evidence="13">Leaf</tissue>
    </source>
</reference>
<dbReference type="PRINTS" id="PR00463">
    <property type="entry name" value="EP450I"/>
</dbReference>
<keyword evidence="9" id="KW-0503">Monooxygenase</keyword>
<dbReference type="PRINTS" id="PR00385">
    <property type="entry name" value="P450"/>
</dbReference>
<protein>
    <recommendedName>
        <fullName evidence="12">Cyclin-like domain-containing protein</fullName>
    </recommendedName>
</protein>
<comment type="caution">
    <text evidence="13">The sequence shown here is derived from an EMBL/GenBank/DDBJ whole genome shotgun (WGS) entry which is preliminary data.</text>
</comment>
<keyword evidence="3 11" id="KW-0349">Heme</keyword>
<dbReference type="GO" id="GO:0016020">
    <property type="term" value="C:membrane"/>
    <property type="evidence" value="ECO:0007669"/>
    <property type="project" value="UniProtKB-SubCell"/>
</dbReference>
<feature type="binding site" description="axial binding residue" evidence="11">
    <location>
        <position position="478"/>
    </location>
    <ligand>
        <name>heme</name>
        <dbReference type="ChEBI" id="CHEBI:30413"/>
    </ligand>
    <ligandPart>
        <name>Fe</name>
        <dbReference type="ChEBI" id="CHEBI:18248"/>
    </ligandPart>
</feature>
<dbReference type="Proteomes" id="UP000796880">
    <property type="component" value="Unassembled WGS sequence"/>
</dbReference>
<comment type="cofactor">
    <cofactor evidence="11">
        <name>heme</name>
        <dbReference type="ChEBI" id="CHEBI:30413"/>
    </cofactor>
</comment>
<dbReference type="GO" id="GO:0020037">
    <property type="term" value="F:heme binding"/>
    <property type="evidence" value="ECO:0007669"/>
    <property type="project" value="InterPro"/>
</dbReference>
<keyword evidence="6" id="KW-1133">Transmembrane helix</keyword>
<organism evidence="13 14">
    <name type="scientific">Rhamnella rubrinervis</name>
    <dbReference type="NCBI Taxonomy" id="2594499"/>
    <lineage>
        <taxon>Eukaryota</taxon>
        <taxon>Viridiplantae</taxon>
        <taxon>Streptophyta</taxon>
        <taxon>Embryophyta</taxon>
        <taxon>Tracheophyta</taxon>
        <taxon>Spermatophyta</taxon>
        <taxon>Magnoliopsida</taxon>
        <taxon>eudicotyledons</taxon>
        <taxon>Gunneridae</taxon>
        <taxon>Pentapetalae</taxon>
        <taxon>rosids</taxon>
        <taxon>fabids</taxon>
        <taxon>Rosales</taxon>
        <taxon>Rhamnaceae</taxon>
        <taxon>rhamnoid group</taxon>
        <taxon>Rhamneae</taxon>
        <taxon>Rhamnella</taxon>
    </lineage>
</organism>
<dbReference type="GO" id="GO:0004497">
    <property type="term" value="F:monooxygenase activity"/>
    <property type="evidence" value="ECO:0007669"/>
    <property type="project" value="UniProtKB-KW"/>
</dbReference>
<dbReference type="SUPFAM" id="SSF47954">
    <property type="entry name" value="Cyclin-like"/>
    <property type="match status" value="1"/>
</dbReference>
<dbReference type="PANTHER" id="PTHR47947">
    <property type="entry name" value="CYTOCHROME P450 82C3-RELATED"/>
    <property type="match status" value="1"/>
</dbReference>
<dbReference type="SUPFAM" id="SSF48264">
    <property type="entry name" value="Cytochrome P450"/>
    <property type="match status" value="1"/>
</dbReference>
<evidence type="ECO:0000256" key="4">
    <source>
        <dbReference type="ARBA" id="ARBA00022692"/>
    </source>
</evidence>
<evidence type="ECO:0000256" key="9">
    <source>
        <dbReference type="ARBA" id="ARBA00023033"/>
    </source>
</evidence>
<evidence type="ECO:0000256" key="5">
    <source>
        <dbReference type="ARBA" id="ARBA00022723"/>
    </source>
</evidence>
<dbReference type="FunFam" id="1.10.630.10:FF:000026">
    <property type="entry name" value="Cytochrome P450 82C4"/>
    <property type="match status" value="1"/>
</dbReference>
<name>A0A8K0DP91_9ROSA</name>
<dbReference type="PANTHER" id="PTHR47947:SF1">
    <property type="entry name" value="CYTOCHROME P450 82E3"/>
    <property type="match status" value="1"/>
</dbReference>
<dbReference type="InterPro" id="IPR017972">
    <property type="entry name" value="Cyt_P450_CS"/>
</dbReference>
<keyword evidence="4" id="KW-0812">Transmembrane</keyword>
<evidence type="ECO:0000256" key="2">
    <source>
        <dbReference type="ARBA" id="ARBA00010617"/>
    </source>
</evidence>
<dbReference type="SMART" id="SM00385">
    <property type="entry name" value="CYCLIN"/>
    <property type="match status" value="1"/>
</dbReference>
<evidence type="ECO:0000256" key="11">
    <source>
        <dbReference type="PIRSR" id="PIRSR602401-1"/>
    </source>
</evidence>
<evidence type="ECO:0000256" key="10">
    <source>
        <dbReference type="ARBA" id="ARBA00023136"/>
    </source>
</evidence>
<dbReference type="InterPro" id="IPR002401">
    <property type="entry name" value="Cyt_P450_E_grp-I"/>
</dbReference>
<dbReference type="OrthoDB" id="10266018at2759"/>
<dbReference type="InterPro" id="IPR036396">
    <property type="entry name" value="Cyt_P450_sf"/>
</dbReference>
<keyword evidence="5 11" id="KW-0479">Metal-binding</keyword>
<dbReference type="AlphaFoldDB" id="A0A8K0DP91"/>
<gene>
    <name evidence="13" type="ORF">FNV43_RR26406</name>
</gene>
<dbReference type="InterPro" id="IPR001128">
    <property type="entry name" value="Cyt_P450"/>
</dbReference>
<comment type="similarity">
    <text evidence="2">Belongs to the cytochrome P450 family.</text>
</comment>
<keyword evidence="7" id="KW-0560">Oxidoreductase</keyword>
<keyword evidence="10" id="KW-0472">Membrane</keyword>
<evidence type="ECO:0000256" key="1">
    <source>
        <dbReference type="ARBA" id="ARBA00004167"/>
    </source>
</evidence>
<evidence type="ECO:0000259" key="12">
    <source>
        <dbReference type="SMART" id="SM00385"/>
    </source>
</evidence>
<dbReference type="Pfam" id="PF00067">
    <property type="entry name" value="p450"/>
    <property type="match status" value="1"/>
</dbReference>
<accession>A0A8K0DP91</accession>